<evidence type="ECO:0000313" key="3">
    <source>
        <dbReference type="Proteomes" id="UP000649617"/>
    </source>
</evidence>
<dbReference type="AlphaFoldDB" id="A0A812Q3Q0"/>
<dbReference type="EMBL" id="CAJNIZ010014571">
    <property type="protein sequence ID" value="CAE7363623.1"/>
    <property type="molecule type" value="Genomic_DNA"/>
</dbReference>
<name>A0A812Q3Q0_SYMPI</name>
<evidence type="ECO:0000256" key="1">
    <source>
        <dbReference type="SAM" id="MobiDB-lite"/>
    </source>
</evidence>
<proteinExistence type="predicted"/>
<organism evidence="2 3">
    <name type="scientific">Symbiodinium pilosum</name>
    <name type="common">Dinoflagellate</name>
    <dbReference type="NCBI Taxonomy" id="2952"/>
    <lineage>
        <taxon>Eukaryota</taxon>
        <taxon>Sar</taxon>
        <taxon>Alveolata</taxon>
        <taxon>Dinophyceae</taxon>
        <taxon>Suessiales</taxon>
        <taxon>Symbiodiniaceae</taxon>
        <taxon>Symbiodinium</taxon>
    </lineage>
</organism>
<comment type="caution">
    <text evidence="2">The sequence shown here is derived from an EMBL/GenBank/DDBJ whole genome shotgun (WGS) entry which is preliminary data.</text>
</comment>
<evidence type="ECO:0000313" key="2">
    <source>
        <dbReference type="EMBL" id="CAE7363623.1"/>
    </source>
</evidence>
<accession>A0A812Q3Q0</accession>
<protein>
    <submittedName>
        <fullName evidence="2">Uncharacterized protein</fullName>
    </submittedName>
</protein>
<dbReference type="Proteomes" id="UP000649617">
    <property type="component" value="Unassembled WGS sequence"/>
</dbReference>
<feature type="region of interest" description="Disordered" evidence="1">
    <location>
        <begin position="1"/>
        <end position="21"/>
    </location>
</feature>
<gene>
    <name evidence="2" type="ORF">SPIL2461_LOCUS8742</name>
</gene>
<keyword evidence="3" id="KW-1185">Reference proteome</keyword>
<sequence>MGLCTSCLGRRERQDDSSSWDQVDLPQILPTVEDTKLTITTGRGTLRGEDEEEEEFELVTFKTMLEFRTRYSRNKQRSRSAPPKLLGHQQISPEKMRGLEMVRSAEQRVIEPEHRQEDVEAKAVHLLSHPSDDQFEPPPLTFELFAGITAARRLRIWRTLPERPHACGNTCAACCSLYNTEWRLASMCHIPVGRQPGDPPLCKDLEVFDDVPEHDVYRGIA</sequence>
<reference evidence="2" key="1">
    <citation type="submission" date="2021-02" db="EMBL/GenBank/DDBJ databases">
        <authorList>
            <person name="Dougan E. K."/>
            <person name="Rhodes N."/>
            <person name="Thang M."/>
            <person name="Chan C."/>
        </authorList>
    </citation>
    <scope>NUCLEOTIDE SEQUENCE</scope>
</reference>